<dbReference type="InterPro" id="IPR036724">
    <property type="entry name" value="Cobalamin-bd_sf"/>
</dbReference>
<sequence>MAEKNQSLFGEFAPVTTEEWEAKIIADLKGKDYEKALAWRTHEGFNVRPYYRQENINELNYLNTLPGEFPFVRGNKKTGNDWLVRQDLFVKDFEEANKKALGILNKGVTSLGFYFDCSTEVTKDNLAVLLKGICLESCEVNFVCPCGKCNCATVFAEYVNEGKWENNNIVASSSIDPIGTFVLKGKFEEDSEAEAFENLKTVIEKTSNLPQFRPVGINSKIFGNSGSSIVQELAFALAQGVEYLSRLSDAGLSIDEAAKAIKFNFSISNNYFMEIAKLRAGRLLWAQIVKAYEPANICSAKMIVHSETGRYNKTVYDPYVNMLRTQTEAMSAVLGGADSVTVAPFDQAYKESSEFSERIARNQQILLKEESHLDKIVDPGSGSYYIETLTASIAEQAWGLFLEVENKGGFIAAFREGFIQAQVKEVATKRDKNIALRRENLLGTNQFPDFNEKLDVALSEEILKPVDLTVEGAEVETLKPYRIAQPFEALRYKTDVFAKTNKRPVAFMLTIGNLTFRKARAQFSCNFFAVAGFEVIDNNGFATAEEGVAAAKAANADIVVVCSSDDEYAEIIPTVAARLDNEILVVAGNPACKTELEEKGITNFIHVRSNILEELKAYQAKLGI</sequence>
<accession>A0A3B0TZM2</accession>
<dbReference type="CDD" id="cd03677">
    <property type="entry name" value="MM_CoA_mutase_beta"/>
    <property type="match status" value="1"/>
</dbReference>
<dbReference type="GO" id="GO:0046872">
    <property type="term" value="F:metal ion binding"/>
    <property type="evidence" value="ECO:0007669"/>
    <property type="project" value="InterPro"/>
</dbReference>
<evidence type="ECO:0000256" key="4">
    <source>
        <dbReference type="ARBA" id="ARBA00022628"/>
    </source>
</evidence>
<evidence type="ECO:0000256" key="3">
    <source>
        <dbReference type="ARBA" id="ARBA00012398"/>
    </source>
</evidence>
<dbReference type="InterPro" id="IPR058549">
    <property type="entry name" value="MeMalonylCoA_mutase_a/b_site"/>
</dbReference>
<protein>
    <recommendedName>
        <fullName evidence="3">methylmalonyl-CoA mutase</fullName>
        <ecNumber evidence="3">5.4.99.2</ecNumber>
    </recommendedName>
</protein>
<evidence type="ECO:0000256" key="2">
    <source>
        <dbReference type="ARBA" id="ARBA00008465"/>
    </source>
</evidence>
<evidence type="ECO:0000259" key="7">
    <source>
        <dbReference type="Pfam" id="PF01642"/>
    </source>
</evidence>
<dbReference type="AlphaFoldDB" id="A0A3B0TZM2"/>
<dbReference type="GO" id="GO:0031419">
    <property type="term" value="F:cobalamin binding"/>
    <property type="evidence" value="ECO:0007669"/>
    <property type="project" value="UniProtKB-KW"/>
</dbReference>
<dbReference type="InterPro" id="IPR016176">
    <property type="entry name" value="Cbl-dep_enz_cat"/>
</dbReference>
<dbReference type="Gene3D" id="3.40.50.280">
    <property type="entry name" value="Cobalamin-binding domain"/>
    <property type="match status" value="1"/>
</dbReference>
<evidence type="ECO:0000256" key="1">
    <source>
        <dbReference type="ARBA" id="ARBA00001922"/>
    </source>
</evidence>
<organism evidence="8">
    <name type="scientific">hydrothermal vent metagenome</name>
    <dbReference type="NCBI Taxonomy" id="652676"/>
    <lineage>
        <taxon>unclassified sequences</taxon>
        <taxon>metagenomes</taxon>
        <taxon>ecological metagenomes</taxon>
    </lineage>
</organism>
<dbReference type="Pfam" id="PF01642">
    <property type="entry name" value="MM_CoA_mutase"/>
    <property type="match status" value="1"/>
</dbReference>
<dbReference type="Gene3D" id="3.20.20.240">
    <property type="entry name" value="Methylmalonyl-CoA mutase"/>
    <property type="match status" value="1"/>
</dbReference>
<name>A0A3B0TZM2_9ZZZZ</name>
<reference evidence="8" key="1">
    <citation type="submission" date="2018-06" db="EMBL/GenBank/DDBJ databases">
        <authorList>
            <person name="Zhirakovskaya E."/>
        </authorList>
    </citation>
    <scope>NUCLEOTIDE SEQUENCE</scope>
</reference>
<keyword evidence="4" id="KW-0846">Cobalamin</keyword>
<gene>
    <name evidence="8" type="ORF">MNBD_BACTEROID01-2720</name>
</gene>
<dbReference type="EC" id="5.4.99.2" evidence="3"/>
<evidence type="ECO:0000256" key="5">
    <source>
        <dbReference type="ARBA" id="ARBA00023235"/>
    </source>
</evidence>
<evidence type="ECO:0000313" key="8">
    <source>
        <dbReference type="EMBL" id="VAW24055.1"/>
    </source>
</evidence>
<dbReference type="PANTHER" id="PTHR48101">
    <property type="entry name" value="METHYLMALONYL-COA MUTASE, MITOCHONDRIAL-RELATED"/>
    <property type="match status" value="1"/>
</dbReference>
<dbReference type="EMBL" id="UOEP01000204">
    <property type="protein sequence ID" value="VAW24055.1"/>
    <property type="molecule type" value="Genomic_DNA"/>
</dbReference>
<keyword evidence="5 8" id="KW-0413">Isomerase</keyword>
<comment type="cofactor">
    <cofactor evidence="1">
        <name>adenosylcob(III)alamin</name>
        <dbReference type="ChEBI" id="CHEBI:18408"/>
    </cofactor>
</comment>
<keyword evidence="6" id="KW-0170">Cobalt</keyword>
<dbReference type="SUPFAM" id="SSF51703">
    <property type="entry name" value="Cobalamin (vitamin B12)-dependent enzymes"/>
    <property type="match status" value="1"/>
</dbReference>
<dbReference type="PANTHER" id="PTHR48101:SF1">
    <property type="entry name" value="METHYLMALONYL-COA MUTASE, LARGE SUBUNIT"/>
    <property type="match status" value="1"/>
</dbReference>
<evidence type="ECO:0000256" key="6">
    <source>
        <dbReference type="ARBA" id="ARBA00023285"/>
    </source>
</evidence>
<dbReference type="GO" id="GO:0004494">
    <property type="term" value="F:methylmalonyl-CoA mutase activity"/>
    <property type="evidence" value="ECO:0007669"/>
    <property type="project" value="UniProtKB-EC"/>
</dbReference>
<comment type="similarity">
    <text evidence="2">Belongs to the methylmalonyl-CoA mutase family.</text>
</comment>
<dbReference type="SUPFAM" id="SSF52242">
    <property type="entry name" value="Cobalamin (vitamin B12)-binding domain"/>
    <property type="match status" value="1"/>
</dbReference>
<dbReference type="InterPro" id="IPR006099">
    <property type="entry name" value="MeMalonylCoA_mutase_a/b_cat"/>
</dbReference>
<dbReference type="PROSITE" id="PS00544">
    <property type="entry name" value="METMALONYL_COA_MUTASE"/>
    <property type="match status" value="1"/>
</dbReference>
<feature type="domain" description="Methylmalonyl-CoA mutase alpha/beta chain catalytic" evidence="7">
    <location>
        <begin position="41"/>
        <end position="482"/>
    </location>
</feature>
<proteinExistence type="inferred from homology"/>